<evidence type="ECO:0000313" key="7">
    <source>
        <dbReference type="Proteomes" id="UP000095552"/>
    </source>
</evidence>
<dbReference type="SMART" id="SM00100">
    <property type="entry name" value="cNMP"/>
    <property type="match status" value="1"/>
</dbReference>
<dbReference type="InterPro" id="IPR012318">
    <property type="entry name" value="HTH_CRP"/>
</dbReference>
<evidence type="ECO:0000313" key="6">
    <source>
        <dbReference type="EMBL" id="OEK05770.1"/>
    </source>
</evidence>
<dbReference type="Pfam" id="PF00027">
    <property type="entry name" value="cNMP_binding"/>
    <property type="match status" value="1"/>
</dbReference>
<dbReference type="SUPFAM" id="SSF46785">
    <property type="entry name" value="Winged helix' DNA-binding domain"/>
    <property type="match status" value="1"/>
</dbReference>
<evidence type="ECO:0000256" key="1">
    <source>
        <dbReference type="ARBA" id="ARBA00023015"/>
    </source>
</evidence>
<feature type="domain" description="Cyclic nucleotide-binding" evidence="4">
    <location>
        <begin position="15"/>
        <end position="119"/>
    </location>
</feature>
<evidence type="ECO:0000256" key="2">
    <source>
        <dbReference type="ARBA" id="ARBA00023125"/>
    </source>
</evidence>
<keyword evidence="1" id="KW-0805">Transcription regulation</keyword>
<dbReference type="GO" id="GO:0003700">
    <property type="term" value="F:DNA-binding transcription factor activity"/>
    <property type="evidence" value="ECO:0007669"/>
    <property type="project" value="TreeGrafter"/>
</dbReference>
<keyword evidence="7" id="KW-1185">Reference proteome</keyword>
<accession>A0A1E5T319</accession>
<dbReference type="InterPro" id="IPR000595">
    <property type="entry name" value="cNMP-bd_dom"/>
</dbReference>
<dbReference type="GO" id="GO:0003677">
    <property type="term" value="F:DNA binding"/>
    <property type="evidence" value="ECO:0007669"/>
    <property type="project" value="UniProtKB-KW"/>
</dbReference>
<feature type="domain" description="HTH crp-type" evidence="5">
    <location>
        <begin position="150"/>
        <end position="223"/>
    </location>
</feature>
<evidence type="ECO:0000256" key="3">
    <source>
        <dbReference type="ARBA" id="ARBA00023163"/>
    </source>
</evidence>
<dbReference type="SMART" id="SM00419">
    <property type="entry name" value="HTH_CRP"/>
    <property type="match status" value="1"/>
</dbReference>
<dbReference type="STRING" id="1563681.BFP71_06515"/>
<dbReference type="EMBL" id="MDGQ01000004">
    <property type="protein sequence ID" value="OEK05770.1"/>
    <property type="molecule type" value="Genomic_DNA"/>
</dbReference>
<evidence type="ECO:0008006" key="8">
    <source>
        <dbReference type="Google" id="ProtNLM"/>
    </source>
</evidence>
<dbReference type="Gene3D" id="2.60.120.10">
    <property type="entry name" value="Jelly Rolls"/>
    <property type="match status" value="1"/>
</dbReference>
<keyword evidence="3" id="KW-0804">Transcription</keyword>
<organism evidence="6 7">
    <name type="scientific">Roseivirga misakiensis</name>
    <dbReference type="NCBI Taxonomy" id="1563681"/>
    <lineage>
        <taxon>Bacteria</taxon>
        <taxon>Pseudomonadati</taxon>
        <taxon>Bacteroidota</taxon>
        <taxon>Cytophagia</taxon>
        <taxon>Cytophagales</taxon>
        <taxon>Roseivirgaceae</taxon>
        <taxon>Roseivirga</taxon>
    </lineage>
</organism>
<dbReference type="GO" id="GO:0005829">
    <property type="term" value="C:cytosol"/>
    <property type="evidence" value="ECO:0007669"/>
    <property type="project" value="TreeGrafter"/>
</dbReference>
<proteinExistence type="predicted"/>
<dbReference type="SUPFAM" id="SSF51206">
    <property type="entry name" value="cAMP-binding domain-like"/>
    <property type="match status" value="1"/>
</dbReference>
<reference evidence="6 7" key="1">
    <citation type="submission" date="2016-08" db="EMBL/GenBank/DDBJ databases">
        <title>Draft genome of Fabibacter sp. strain SK-8.</title>
        <authorList>
            <person name="Wong S.-K."/>
            <person name="Hamasaki K."/>
            <person name="Yoshizawa S."/>
        </authorList>
    </citation>
    <scope>NUCLEOTIDE SEQUENCE [LARGE SCALE GENOMIC DNA]</scope>
    <source>
        <strain evidence="6 7">SK-8</strain>
    </source>
</reference>
<dbReference type="Proteomes" id="UP000095552">
    <property type="component" value="Unassembled WGS sequence"/>
</dbReference>
<dbReference type="PROSITE" id="PS51063">
    <property type="entry name" value="HTH_CRP_2"/>
    <property type="match status" value="1"/>
</dbReference>
<dbReference type="InterPro" id="IPR050397">
    <property type="entry name" value="Env_Response_Regulators"/>
</dbReference>
<sequence>MQKEIKYWYLRNYDLFANLSKEQIHDLCSISRFVRMKKSQTIHFANDESKRLYFLINGKIKISEVDGLGNEMIKDIILTGDLFGEIPITSMLPSQEFAEILSSEVILCTFTMEEFEKLMEKHPSLALSFSKKMGEKLRKLEHRYANLVFKDVKARLKSFLVDWAHKEGKPADDGLVIKNYLTHNEIASLISSSRQTVTTLINELKEEGTILYSRSLITIPNIGALAA</sequence>
<dbReference type="CDD" id="cd00038">
    <property type="entry name" value="CAP_ED"/>
    <property type="match status" value="1"/>
</dbReference>
<dbReference type="PANTHER" id="PTHR24567:SF74">
    <property type="entry name" value="HTH-TYPE TRANSCRIPTIONAL REGULATOR ARCR"/>
    <property type="match status" value="1"/>
</dbReference>
<dbReference type="OrthoDB" id="9788438at2"/>
<dbReference type="InterPro" id="IPR036390">
    <property type="entry name" value="WH_DNA-bd_sf"/>
</dbReference>
<protein>
    <recommendedName>
        <fullName evidence="8">Crp/Fnr family transcriptional regulator</fullName>
    </recommendedName>
</protein>
<keyword evidence="2" id="KW-0238">DNA-binding</keyword>
<evidence type="ECO:0000259" key="5">
    <source>
        <dbReference type="PROSITE" id="PS51063"/>
    </source>
</evidence>
<gene>
    <name evidence="6" type="ORF">BFP71_06515</name>
</gene>
<name>A0A1E5T319_9BACT</name>
<dbReference type="InterPro" id="IPR018490">
    <property type="entry name" value="cNMP-bd_dom_sf"/>
</dbReference>
<dbReference type="PROSITE" id="PS50042">
    <property type="entry name" value="CNMP_BINDING_3"/>
    <property type="match status" value="1"/>
</dbReference>
<dbReference type="InterPro" id="IPR014710">
    <property type="entry name" value="RmlC-like_jellyroll"/>
</dbReference>
<evidence type="ECO:0000259" key="4">
    <source>
        <dbReference type="PROSITE" id="PS50042"/>
    </source>
</evidence>
<comment type="caution">
    <text evidence="6">The sequence shown here is derived from an EMBL/GenBank/DDBJ whole genome shotgun (WGS) entry which is preliminary data.</text>
</comment>
<dbReference type="Gene3D" id="1.10.10.10">
    <property type="entry name" value="Winged helix-like DNA-binding domain superfamily/Winged helix DNA-binding domain"/>
    <property type="match status" value="1"/>
</dbReference>
<dbReference type="InterPro" id="IPR036388">
    <property type="entry name" value="WH-like_DNA-bd_sf"/>
</dbReference>
<dbReference type="AlphaFoldDB" id="A0A1E5T319"/>
<dbReference type="PANTHER" id="PTHR24567">
    <property type="entry name" value="CRP FAMILY TRANSCRIPTIONAL REGULATORY PROTEIN"/>
    <property type="match status" value="1"/>
</dbReference>
<dbReference type="Pfam" id="PF13545">
    <property type="entry name" value="HTH_Crp_2"/>
    <property type="match status" value="1"/>
</dbReference>
<dbReference type="RefSeq" id="WP_069834688.1">
    <property type="nucleotide sequence ID" value="NZ_MDGQ01000004.1"/>
</dbReference>